<proteinExistence type="predicted"/>
<accession>A0A0E9Q0I3</accession>
<feature type="compositionally biased region" description="Basic residues" evidence="1">
    <location>
        <begin position="56"/>
        <end position="66"/>
    </location>
</feature>
<dbReference type="EMBL" id="GBXM01098545">
    <property type="protein sequence ID" value="JAH10032.1"/>
    <property type="molecule type" value="Transcribed_RNA"/>
</dbReference>
<protein>
    <submittedName>
        <fullName evidence="2">Uncharacterized protein</fullName>
    </submittedName>
</protein>
<feature type="region of interest" description="Disordered" evidence="1">
    <location>
        <begin position="47"/>
        <end position="66"/>
    </location>
</feature>
<organism evidence="2">
    <name type="scientific">Anguilla anguilla</name>
    <name type="common">European freshwater eel</name>
    <name type="synonym">Muraena anguilla</name>
    <dbReference type="NCBI Taxonomy" id="7936"/>
    <lineage>
        <taxon>Eukaryota</taxon>
        <taxon>Metazoa</taxon>
        <taxon>Chordata</taxon>
        <taxon>Craniata</taxon>
        <taxon>Vertebrata</taxon>
        <taxon>Euteleostomi</taxon>
        <taxon>Actinopterygii</taxon>
        <taxon>Neopterygii</taxon>
        <taxon>Teleostei</taxon>
        <taxon>Anguilliformes</taxon>
        <taxon>Anguillidae</taxon>
        <taxon>Anguilla</taxon>
    </lineage>
</organism>
<name>A0A0E9Q0I3_ANGAN</name>
<evidence type="ECO:0000313" key="2">
    <source>
        <dbReference type="EMBL" id="JAH10032.1"/>
    </source>
</evidence>
<dbReference type="AlphaFoldDB" id="A0A0E9Q0I3"/>
<reference evidence="2" key="1">
    <citation type="submission" date="2014-11" db="EMBL/GenBank/DDBJ databases">
        <authorList>
            <person name="Amaro Gonzalez C."/>
        </authorList>
    </citation>
    <scope>NUCLEOTIDE SEQUENCE</scope>
</reference>
<evidence type="ECO:0000256" key="1">
    <source>
        <dbReference type="SAM" id="MobiDB-lite"/>
    </source>
</evidence>
<reference evidence="2" key="2">
    <citation type="journal article" date="2015" name="Fish Shellfish Immunol.">
        <title>Early steps in the European eel (Anguilla anguilla)-Vibrio vulnificus interaction in the gills: Role of the RtxA13 toxin.</title>
        <authorList>
            <person name="Callol A."/>
            <person name="Pajuelo D."/>
            <person name="Ebbesson L."/>
            <person name="Teles M."/>
            <person name="MacKenzie S."/>
            <person name="Amaro C."/>
        </authorList>
    </citation>
    <scope>NUCLEOTIDE SEQUENCE</scope>
</reference>
<sequence>MVSQIRTCRSKSQAWTARKFSLVMFRTFVRFIWMVVGRKKTYDDLSAAGNNETVRGKRKKNGSARR</sequence>